<feature type="region of interest" description="Disordered" evidence="1">
    <location>
        <begin position="1"/>
        <end position="20"/>
    </location>
</feature>
<feature type="compositionally biased region" description="Polar residues" evidence="1">
    <location>
        <begin position="116"/>
        <end position="126"/>
    </location>
</feature>
<comment type="caution">
    <text evidence="2">The sequence shown here is derived from an EMBL/GenBank/DDBJ whole genome shotgun (WGS) entry which is preliminary data.</text>
</comment>
<accession>A0AAN8FDH2</accession>
<sequence>MSGASGNRAESSISNDTVATSCDYGSSYQLPLFASSARSPFPLPSNLSSYETPNKKLLNVADSERAEDMPHSRSWAGPSHSRYRVMQPSSSGYTFALRQGPNDASSSQVYPRKNRTTTVTPSSSYDNQRRSRP</sequence>
<evidence type="ECO:0000313" key="3">
    <source>
        <dbReference type="Proteomes" id="UP001331761"/>
    </source>
</evidence>
<keyword evidence="3" id="KW-1185">Reference proteome</keyword>
<feature type="compositionally biased region" description="Basic and acidic residues" evidence="1">
    <location>
        <begin position="62"/>
        <end position="71"/>
    </location>
</feature>
<protein>
    <submittedName>
        <fullName evidence="2">Uncharacterized protein</fullName>
    </submittedName>
</protein>
<proteinExistence type="predicted"/>
<dbReference type="Proteomes" id="UP001331761">
    <property type="component" value="Unassembled WGS sequence"/>
</dbReference>
<dbReference type="AlphaFoldDB" id="A0AAN8FDH2"/>
<reference evidence="2 3" key="1">
    <citation type="submission" date="2019-10" db="EMBL/GenBank/DDBJ databases">
        <title>Assembly and Annotation for the nematode Trichostrongylus colubriformis.</title>
        <authorList>
            <person name="Martin J."/>
        </authorList>
    </citation>
    <scope>NUCLEOTIDE SEQUENCE [LARGE SCALE GENOMIC DNA]</scope>
    <source>
        <strain evidence="2">G859</strain>
        <tissue evidence="2">Whole worm</tissue>
    </source>
</reference>
<evidence type="ECO:0000313" key="2">
    <source>
        <dbReference type="EMBL" id="KAK5974169.1"/>
    </source>
</evidence>
<name>A0AAN8FDH2_TRICO</name>
<feature type="region of interest" description="Disordered" evidence="1">
    <location>
        <begin position="60"/>
        <end position="133"/>
    </location>
</feature>
<evidence type="ECO:0000256" key="1">
    <source>
        <dbReference type="SAM" id="MobiDB-lite"/>
    </source>
</evidence>
<dbReference type="EMBL" id="WIXE01014584">
    <property type="protein sequence ID" value="KAK5974169.1"/>
    <property type="molecule type" value="Genomic_DNA"/>
</dbReference>
<gene>
    <name evidence="2" type="ORF">GCK32_017638</name>
</gene>
<organism evidence="2 3">
    <name type="scientific">Trichostrongylus colubriformis</name>
    <name type="common">Black scour worm</name>
    <dbReference type="NCBI Taxonomy" id="6319"/>
    <lineage>
        <taxon>Eukaryota</taxon>
        <taxon>Metazoa</taxon>
        <taxon>Ecdysozoa</taxon>
        <taxon>Nematoda</taxon>
        <taxon>Chromadorea</taxon>
        <taxon>Rhabditida</taxon>
        <taxon>Rhabditina</taxon>
        <taxon>Rhabditomorpha</taxon>
        <taxon>Strongyloidea</taxon>
        <taxon>Trichostrongylidae</taxon>
        <taxon>Trichostrongylus</taxon>
    </lineage>
</organism>